<keyword evidence="1" id="KW-0812">Transmembrane</keyword>
<protein>
    <submittedName>
        <fullName evidence="2">Thiamine pyrophosphate-binding protein</fullName>
    </submittedName>
</protein>
<dbReference type="PIRSF" id="PIRSF029505">
    <property type="entry name" value="UCP029505"/>
    <property type="match status" value="1"/>
</dbReference>
<feature type="transmembrane region" description="Helical" evidence="1">
    <location>
        <begin position="20"/>
        <end position="38"/>
    </location>
</feature>
<comment type="caution">
    <text evidence="2">The sequence shown here is derived from an EMBL/GenBank/DDBJ whole genome shotgun (WGS) entry which is preliminary data.</text>
</comment>
<dbReference type="Proteomes" id="UP001597308">
    <property type="component" value="Unassembled WGS sequence"/>
</dbReference>
<evidence type="ECO:0000313" key="2">
    <source>
        <dbReference type="EMBL" id="MFD1702956.1"/>
    </source>
</evidence>
<organism evidence="2 3">
    <name type="scientific">Methylopila henanensis</name>
    <dbReference type="NCBI Taxonomy" id="873516"/>
    <lineage>
        <taxon>Bacteria</taxon>
        <taxon>Pseudomonadati</taxon>
        <taxon>Pseudomonadota</taxon>
        <taxon>Alphaproteobacteria</taxon>
        <taxon>Hyphomicrobiales</taxon>
        <taxon>Methylopilaceae</taxon>
        <taxon>Methylopila</taxon>
    </lineage>
</organism>
<keyword evidence="1" id="KW-1133">Transmembrane helix</keyword>
<evidence type="ECO:0000313" key="3">
    <source>
        <dbReference type="Proteomes" id="UP001597308"/>
    </source>
</evidence>
<name>A0ABW4K8G2_9HYPH</name>
<dbReference type="RefSeq" id="WP_378798708.1">
    <property type="nucleotide sequence ID" value="NZ_JBHUER010000004.1"/>
</dbReference>
<dbReference type="InterPro" id="IPR016922">
    <property type="entry name" value="UCP029505"/>
</dbReference>
<reference evidence="3" key="1">
    <citation type="journal article" date="2019" name="Int. J. Syst. Evol. Microbiol.">
        <title>The Global Catalogue of Microorganisms (GCM) 10K type strain sequencing project: providing services to taxonomists for standard genome sequencing and annotation.</title>
        <authorList>
            <consortium name="The Broad Institute Genomics Platform"/>
            <consortium name="The Broad Institute Genome Sequencing Center for Infectious Disease"/>
            <person name="Wu L."/>
            <person name="Ma J."/>
        </authorList>
    </citation>
    <scope>NUCLEOTIDE SEQUENCE [LARGE SCALE GENOMIC DNA]</scope>
    <source>
        <strain evidence="3">KCTC 23707</strain>
    </source>
</reference>
<proteinExistence type="predicted"/>
<evidence type="ECO:0000256" key="1">
    <source>
        <dbReference type="SAM" id="Phobius"/>
    </source>
</evidence>
<keyword evidence="3" id="KW-1185">Reference proteome</keyword>
<accession>A0ABW4K8G2</accession>
<sequence>MSVATIETGTLKRWWLRWRFHLSALVVLVPAALTPLYFEQVAMFAGTSGLGAREIGERQVGPWTVRLAEFDLMAPQVQGPAGPVKLFSLALTGRALTEVRAAYLKVGKPRSLRATGAIFFGTPYRQTAGLPVPERTSPDAEVWLTLEGWDGSMQQAPLKLTDVSPVTADWLKRNGGRKP</sequence>
<keyword evidence="1" id="KW-0472">Membrane</keyword>
<gene>
    <name evidence="2" type="ORF">ACFSCV_08050</name>
</gene>
<dbReference type="EMBL" id="JBHUER010000004">
    <property type="protein sequence ID" value="MFD1702956.1"/>
    <property type="molecule type" value="Genomic_DNA"/>
</dbReference>